<evidence type="ECO:0000256" key="1">
    <source>
        <dbReference type="ARBA" id="ARBA00004141"/>
    </source>
</evidence>
<keyword evidence="3 7" id="KW-1133">Transmembrane helix</keyword>
<feature type="transmembrane region" description="Helical" evidence="7">
    <location>
        <begin position="266"/>
        <end position="287"/>
    </location>
</feature>
<sequence length="291" mass="32050">MNQSMKSAKSQKKSIGRSGRTRAMENAVQPLQARQPRLSRPAPWWRILLVWARQEFMLLLREPVAVFFSLAFPLIIYVFIGIPYGSTEIAPGVHFIDAMFSSLILTVAANLLLMGLPIYLAELRSRGVDRRYAVLPLPGRLFASGVLASMLILLAGSSAVIVMVVGLRDGLRNSLWSPVYLLLLIGSILWLSALGFLIGALRVSARTTQALSAAIFFIMFFGSGAAVPLEGLPEILQKVLEWNPLKQWLDVMVGVYTGTGASRTEWLRLLLALPMTTICALGGLQLWKQRG</sequence>
<comment type="subcellular location">
    <subcellularLocation>
        <location evidence="1">Membrane</location>
        <topology evidence="1">Multi-pass membrane protein</topology>
    </subcellularLocation>
</comment>
<dbReference type="InterPro" id="IPR000412">
    <property type="entry name" value="ABC_2_transport"/>
</dbReference>
<keyword evidence="4 7" id="KW-0472">Membrane</keyword>
<dbReference type="eggNOG" id="COG0842">
    <property type="taxonomic scope" value="Bacteria"/>
</dbReference>
<dbReference type="EMBL" id="AKFT01000009">
    <property type="protein sequence ID" value="EJF47533.1"/>
    <property type="molecule type" value="Genomic_DNA"/>
</dbReference>
<dbReference type="OrthoDB" id="3217868at2"/>
<dbReference type="GO" id="GO:0140359">
    <property type="term" value="F:ABC-type transporter activity"/>
    <property type="evidence" value="ECO:0007669"/>
    <property type="project" value="InterPro"/>
</dbReference>
<evidence type="ECO:0000313" key="10">
    <source>
        <dbReference type="Proteomes" id="UP000002941"/>
    </source>
</evidence>
<dbReference type="GO" id="GO:0043190">
    <property type="term" value="C:ATP-binding cassette (ABC) transporter complex"/>
    <property type="evidence" value="ECO:0007669"/>
    <property type="project" value="InterPro"/>
</dbReference>
<gene>
    <name evidence="9" type="ORF">HMPREF1318_0778</name>
</gene>
<feature type="transmembrane region" description="Helical" evidence="7">
    <location>
        <begin position="179"/>
        <end position="198"/>
    </location>
</feature>
<dbReference type="Proteomes" id="UP000002941">
    <property type="component" value="Unassembled WGS sequence"/>
</dbReference>
<dbReference type="InterPro" id="IPR052902">
    <property type="entry name" value="ABC-2_transporter"/>
</dbReference>
<evidence type="ECO:0000256" key="5">
    <source>
        <dbReference type="ARBA" id="ARBA00023251"/>
    </source>
</evidence>
<dbReference type="Pfam" id="PF01061">
    <property type="entry name" value="ABC2_membrane"/>
    <property type="match status" value="1"/>
</dbReference>
<evidence type="ECO:0000256" key="6">
    <source>
        <dbReference type="SAM" id="MobiDB-lite"/>
    </source>
</evidence>
<proteinExistence type="predicted"/>
<feature type="domain" description="ABC-2 type transporter transmembrane" evidence="8">
    <location>
        <begin position="52"/>
        <end position="254"/>
    </location>
</feature>
<feature type="transmembrane region" description="Helical" evidence="7">
    <location>
        <begin position="64"/>
        <end position="86"/>
    </location>
</feature>
<evidence type="ECO:0000256" key="3">
    <source>
        <dbReference type="ARBA" id="ARBA00022989"/>
    </source>
</evidence>
<evidence type="ECO:0000256" key="2">
    <source>
        <dbReference type="ARBA" id="ARBA00022692"/>
    </source>
</evidence>
<organism evidence="9 10">
    <name type="scientific">Actinomyces massiliensis F0489</name>
    <dbReference type="NCBI Taxonomy" id="1125718"/>
    <lineage>
        <taxon>Bacteria</taxon>
        <taxon>Bacillati</taxon>
        <taxon>Actinomycetota</taxon>
        <taxon>Actinomycetes</taxon>
        <taxon>Actinomycetales</taxon>
        <taxon>Actinomycetaceae</taxon>
        <taxon>Actinomyces</taxon>
    </lineage>
</organism>
<reference evidence="9 10" key="1">
    <citation type="submission" date="2012-05" db="EMBL/GenBank/DDBJ databases">
        <authorList>
            <person name="Harkins D.M."/>
            <person name="Madupu R."/>
            <person name="Durkin A.S."/>
            <person name="Torralba M."/>
            <person name="Methe B."/>
            <person name="Sutton G.G."/>
            <person name="Nelson K.E."/>
        </authorList>
    </citation>
    <scope>NUCLEOTIDE SEQUENCE [LARGE SCALE GENOMIC DNA]</scope>
    <source>
        <strain evidence="9 10">F0489</strain>
    </source>
</reference>
<keyword evidence="2 7" id="KW-0812">Transmembrane</keyword>
<feature type="transmembrane region" description="Helical" evidence="7">
    <location>
        <begin position="210"/>
        <end position="229"/>
    </location>
</feature>
<evidence type="ECO:0000259" key="8">
    <source>
        <dbReference type="Pfam" id="PF01061"/>
    </source>
</evidence>
<accession>J1HPK6</accession>
<feature type="transmembrane region" description="Helical" evidence="7">
    <location>
        <begin position="98"/>
        <end position="120"/>
    </location>
</feature>
<dbReference type="AlphaFoldDB" id="J1HPK6"/>
<evidence type="ECO:0000313" key="9">
    <source>
        <dbReference type="EMBL" id="EJF47533.1"/>
    </source>
</evidence>
<feature type="transmembrane region" description="Helical" evidence="7">
    <location>
        <begin position="141"/>
        <end position="167"/>
    </location>
</feature>
<dbReference type="PATRIC" id="fig|1125718.3.peg.184"/>
<comment type="caution">
    <text evidence="9">The sequence shown here is derived from an EMBL/GenBank/DDBJ whole genome shotgun (WGS) entry which is preliminary data.</text>
</comment>
<feature type="region of interest" description="Disordered" evidence="6">
    <location>
        <begin position="1"/>
        <end position="23"/>
    </location>
</feature>
<dbReference type="GO" id="GO:0046677">
    <property type="term" value="P:response to antibiotic"/>
    <property type="evidence" value="ECO:0007669"/>
    <property type="project" value="UniProtKB-KW"/>
</dbReference>
<keyword evidence="5" id="KW-0046">Antibiotic resistance</keyword>
<evidence type="ECO:0000256" key="7">
    <source>
        <dbReference type="SAM" id="Phobius"/>
    </source>
</evidence>
<keyword evidence="10" id="KW-1185">Reference proteome</keyword>
<name>J1HPK6_9ACTO</name>
<dbReference type="PANTHER" id="PTHR43027:SF2">
    <property type="entry name" value="TRANSPORT PERMEASE PROTEIN"/>
    <property type="match status" value="1"/>
</dbReference>
<dbReference type="PANTHER" id="PTHR43027">
    <property type="entry name" value="DOXORUBICIN RESISTANCE ABC TRANSPORTER PERMEASE PROTEIN DRRC-RELATED"/>
    <property type="match status" value="1"/>
</dbReference>
<evidence type="ECO:0000256" key="4">
    <source>
        <dbReference type="ARBA" id="ARBA00023136"/>
    </source>
</evidence>
<dbReference type="InterPro" id="IPR013525">
    <property type="entry name" value="ABC2_TM"/>
</dbReference>
<protein>
    <submittedName>
        <fullName evidence="9">ABC-2 type transporter</fullName>
    </submittedName>
</protein>
<dbReference type="PIRSF" id="PIRSF006648">
    <property type="entry name" value="DrrB"/>
    <property type="match status" value="1"/>
</dbReference>